<dbReference type="OrthoDB" id="9759607at2"/>
<comment type="subcellular location">
    <subcellularLocation>
        <location evidence="1">Cell membrane</location>
        <topology evidence="1">Multi-pass membrane protein</topology>
    </subcellularLocation>
</comment>
<dbReference type="GO" id="GO:0043709">
    <property type="term" value="P:cell adhesion involved in single-species biofilm formation"/>
    <property type="evidence" value="ECO:0007669"/>
    <property type="project" value="TreeGrafter"/>
</dbReference>
<dbReference type="Pfam" id="PF00990">
    <property type="entry name" value="GGDEF"/>
    <property type="match status" value="1"/>
</dbReference>
<evidence type="ECO:0000256" key="5">
    <source>
        <dbReference type="ARBA" id="ARBA00023136"/>
    </source>
</evidence>
<keyword evidence="5 6" id="KW-0472">Membrane</keyword>
<feature type="transmembrane region" description="Helical" evidence="6">
    <location>
        <begin position="7"/>
        <end position="28"/>
    </location>
</feature>
<dbReference type="Gene3D" id="3.30.70.270">
    <property type="match status" value="1"/>
</dbReference>
<evidence type="ECO:0000256" key="1">
    <source>
        <dbReference type="ARBA" id="ARBA00004651"/>
    </source>
</evidence>
<keyword evidence="3 6" id="KW-0812">Transmembrane</keyword>
<protein>
    <submittedName>
        <fullName evidence="8">Diguanylate cyclase (GGDEF)-like protein</fullName>
    </submittedName>
</protein>
<dbReference type="EMBL" id="QJTJ01000002">
    <property type="protein sequence ID" value="PYF08448.1"/>
    <property type="molecule type" value="Genomic_DNA"/>
</dbReference>
<dbReference type="InterPro" id="IPR050469">
    <property type="entry name" value="Diguanylate_Cyclase"/>
</dbReference>
<dbReference type="GO" id="GO:0052621">
    <property type="term" value="F:diguanylate cyclase activity"/>
    <property type="evidence" value="ECO:0007669"/>
    <property type="project" value="TreeGrafter"/>
</dbReference>
<dbReference type="Proteomes" id="UP000247416">
    <property type="component" value="Unassembled WGS sequence"/>
</dbReference>
<name>A0A318TZN8_9BACL</name>
<evidence type="ECO:0000256" key="6">
    <source>
        <dbReference type="SAM" id="Phobius"/>
    </source>
</evidence>
<comment type="caution">
    <text evidence="8">The sequence shown here is derived from an EMBL/GenBank/DDBJ whole genome shotgun (WGS) entry which is preliminary data.</text>
</comment>
<dbReference type="GO" id="GO:0005886">
    <property type="term" value="C:plasma membrane"/>
    <property type="evidence" value="ECO:0007669"/>
    <property type="project" value="UniProtKB-SubCell"/>
</dbReference>
<dbReference type="AlphaFoldDB" id="A0A318TZN8"/>
<dbReference type="GO" id="GO:1902201">
    <property type="term" value="P:negative regulation of bacterial-type flagellum-dependent cell motility"/>
    <property type="evidence" value="ECO:0007669"/>
    <property type="project" value="TreeGrafter"/>
</dbReference>
<evidence type="ECO:0000313" key="8">
    <source>
        <dbReference type="EMBL" id="PYF08448.1"/>
    </source>
</evidence>
<dbReference type="PROSITE" id="PS50887">
    <property type="entry name" value="GGDEF"/>
    <property type="match status" value="1"/>
</dbReference>
<accession>A0A318TZN8</accession>
<reference evidence="8 9" key="1">
    <citation type="submission" date="2018-06" db="EMBL/GenBank/DDBJ databases">
        <title>Genomic Encyclopedia of Archaeal and Bacterial Type Strains, Phase II (KMG-II): from individual species to whole genera.</title>
        <authorList>
            <person name="Goeker M."/>
        </authorList>
    </citation>
    <scope>NUCLEOTIDE SEQUENCE [LARGE SCALE GENOMIC DNA]</scope>
    <source>
        <strain evidence="8 9">KACC 16626</strain>
    </source>
</reference>
<sequence>MKKEIKLNVAISILVVIAVMIATVIELVSSTNALKNSLATNYLESNYNYSNKIAEGIQYVTIDLQHTIIAMAELSKSPHFDQNQLDILKESENGHFNSIFITDENGVIQLMSPETIDFKERETSVIIQAGRKINPDVVEKSLTTKKPFITEPYITTSGTVLILITAPLLNKHGIFEGMMVGTIYLENENAIKTVLSSNKYNDGSFVYAVDQNGRIICHPDTNKVYENVSGNSIVKAVRGGESGYQVTDEAGNEYFAGYSYIENLGWGVILLTPTSIIHGPLNNLVFKIITQSTLILLIILVIAMFLVKQLTKPLTRLAEYSERLITTNKLNHPNDELIINSNIYEINQLYRRMRIQLLKLNQEIQLDGLTGVANRKAFDIVINEWMEQKQPFSLVMLDIDNFKQINDTYGHLVGDDVLKFLTSILISFSREGDLCFRYGGEEFGILLKGKEAEKARSMAEHFRLKIASTESPTGKPITVSLGLTAHQPNDDTPKAIIERADKALYQSKQAGKNRVTVYRED</sequence>
<dbReference type="FunFam" id="3.30.70.270:FF:000001">
    <property type="entry name" value="Diguanylate cyclase domain protein"/>
    <property type="match status" value="1"/>
</dbReference>
<evidence type="ECO:0000256" key="4">
    <source>
        <dbReference type="ARBA" id="ARBA00022989"/>
    </source>
</evidence>
<dbReference type="PANTHER" id="PTHR45138:SF9">
    <property type="entry name" value="DIGUANYLATE CYCLASE DGCM-RELATED"/>
    <property type="match status" value="1"/>
</dbReference>
<keyword evidence="2" id="KW-1003">Cell membrane</keyword>
<gene>
    <name evidence="8" type="ORF">BJ095_102214</name>
</gene>
<dbReference type="InterPro" id="IPR033479">
    <property type="entry name" value="dCache_1"/>
</dbReference>
<proteinExistence type="predicted"/>
<keyword evidence="4 6" id="KW-1133">Transmembrane helix</keyword>
<evidence type="ECO:0000313" key="9">
    <source>
        <dbReference type="Proteomes" id="UP000247416"/>
    </source>
</evidence>
<dbReference type="InterPro" id="IPR000160">
    <property type="entry name" value="GGDEF_dom"/>
</dbReference>
<dbReference type="SUPFAM" id="SSF55073">
    <property type="entry name" value="Nucleotide cyclase"/>
    <property type="match status" value="1"/>
</dbReference>
<dbReference type="RefSeq" id="WP_107931726.1">
    <property type="nucleotide sequence ID" value="NZ_PYWJ01000001.1"/>
</dbReference>
<dbReference type="SMART" id="SM00267">
    <property type="entry name" value="GGDEF"/>
    <property type="match status" value="1"/>
</dbReference>
<keyword evidence="9" id="KW-1185">Reference proteome</keyword>
<dbReference type="InterPro" id="IPR043128">
    <property type="entry name" value="Rev_trsase/Diguanyl_cyclase"/>
</dbReference>
<dbReference type="CDD" id="cd01949">
    <property type="entry name" value="GGDEF"/>
    <property type="match status" value="1"/>
</dbReference>
<evidence type="ECO:0000256" key="2">
    <source>
        <dbReference type="ARBA" id="ARBA00022475"/>
    </source>
</evidence>
<evidence type="ECO:0000256" key="3">
    <source>
        <dbReference type="ARBA" id="ARBA00022692"/>
    </source>
</evidence>
<organism evidence="8 9">
    <name type="scientific">Ureibacillus chungkukjangi</name>
    <dbReference type="NCBI Taxonomy" id="1202712"/>
    <lineage>
        <taxon>Bacteria</taxon>
        <taxon>Bacillati</taxon>
        <taxon>Bacillota</taxon>
        <taxon>Bacilli</taxon>
        <taxon>Bacillales</taxon>
        <taxon>Caryophanaceae</taxon>
        <taxon>Ureibacillus</taxon>
    </lineage>
</organism>
<dbReference type="Pfam" id="PF02743">
    <property type="entry name" value="dCache_1"/>
    <property type="match status" value="1"/>
</dbReference>
<dbReference type="CDD" id="cd12912">
    <property type="entry name" value="PDC2_MCP_like"/>
    <property type="match status" value="1"/>
</dbReference>
<dbReference type="SUPFAM" id="SSF103190">
    <property type="entry name" value="Sensory domain-like"/>
    <property type="match status" value="1"/>
</dbReference>
<feature type="transmembrane region" description="Helical" evidence="6">
    <location>
        <begin position="284"/>
        <end position="307"/>
    </location>
</feature>
<dbReference type="PANTHER" id="PTHR45138">
    <property type="entry name" value="REGULATORY COMPONENTS OF SENSORY TRANSDUCTION SYSTEM"/>
    <property type="match status" value="1"/>
</dbReference>
<evidence type="ECO:0000259" key="7">
    <source>
        <dbReference type="PROSITE" id="PS50887"/>
    </source>
</evidence>
<dbReference type="CDD" id="cd18773">
    <property type="entry name" value="PDC1_HK_sensor"/>
    <property type="match status" value="1"/>
</dbReference>
<feature type="domain" description="GGDEF" evidence="7">
    <location>
        <begin position="390"/>
        <end position="520"/>
    </location>
</feature>
<dbReference type="NCBIfam" id="TIGR00254">
    <property type="entry name" value="GGDEF"/>
    <property type="match status" value="1"/>
</dbReference>
<dbReference type="InterPro" id="IPR029787">
    <property type="entry name" value="Nucleotide_cyclase"/>
</dbReference>
<dbReference type="InterPro" id="IPR029151">
    <property type="entry name" value="Sensor-like_sf"/>
</dbReference>
<dbReference type="Gene3D" id="3.30.450.20">
    <property type="entry name" value="PAS domain"/>
    <property type="match status" value="1"/>
</dbReference>